<evidence type="ECO:0000256" key="6">
    <source>
        <dbReference type="SAM" id="MobiDB-lite"/>
    </source>
</evidence>
<evidence type="ECO:0000313" key="8">
    <source>
        <dbReference type="EMBL" id="KAL3775545.1"/>
    </source>
</evidence>
<dbReference type="SMART" id="SM01337">
    <property type="entry name" value="APC10"/>
    <property type="match status" value="1"/>
</dbReference>
<dbReference type="InterPro" id="IPR004939">
    <property type="entry name" value="APC_su10/DOC_dom"/>
</dbReference>
<comment type="caution">
    <text evidence="8">The sequence shown here is derived from an EMBL/GenBank/DDBJ whole genome shotgun (WGS) entry which is preliminary data.</text>
</comment>
<dbReference type="InterPro" id="IPR008979">
    <property type="entry name" value="Galactose-bd-like_sf"/>
</dbReference>
<accession>A0ABD3NP01</accession>
<keyword evidence="9" id="KW-1185">Reference proteome</keyword>
<keyword evidence="2" id="KW-0132">Cell division</keyword>
<evidence type="ECO:0000256" key="2">
    <source>
        <dbReference type="ARBA" id="ARBA00022618"/>
    </source>
</evidence>
<name>A0ABD3NP01_9STRA</name>
<keyword evidence="5" id="KW-0131">Cell cycle</keyword>
<protein>
    <recommendedName>
        <fullName evidence="7">DOC domain-containing protein</fullName>
    </recommendedName>
</protein>
<dbReference type="EMBL" id="JALLAZ020001408">
    <property type="protein sequence ID" value="KAL3775545.1"/>
    <property type="molecule type" value="Genomic_DNA"/>
</dbReference>
<organism evidence="8 9">
    <name type="scientific">Stephanodiscus triporus</name>
    <dbReference type="NCBI Taxonomy" id="2934178"/>
    <lineage>
        <taxon>Eukaryota</taxon>
        <taxon>Sar</taxon>
        <taxon>Stramenopiles</taxon>
        <taxon>Ochrophyta</taxon>
        <taxon>Bacillariophyta</taxon>
        <taxon>Coscinodiscophyceae</taxon>
        <taxon>Thalassiosirophycidae</taxon>
        <taxon>Stephanodiscales</taxon>
        <taxon>Stephanodiscaceae</taxon>
        <taxon>Stephanodiscus</taxon>
    </lineage>
</organism>
<evidence type="ECO:0000256" key="3">
    <source>
        <dbReference type="ARBA" id="ARBA00022776"/>
    </source>
</evidence>
<dbReference type="Pfam" id="PF03256">
    <property type="entry name" value="ANAPC10"/>
    <property type="match status" value="1"/>
</dbReference>
<feature type="compositionally biased region" description="Acidic residues" evidence="6">
    <location>
        <begin position="25"/>
        <end position="77"/>
    </location>
</feature>
<dbReference type="CDD" id="cd08366">
    <property type="entry name" value="APC10"/>
    <property type="match status" value="1"/>
</dbReference>
<comment type="similarity">
    <text evidence="1">Belongs to the APC10 family.</text>
</comment>
<evidence type="ECO:0000256" key="1">
    <source>
        <dbReference type="ARBA" id="ARBA00006762"/>
    </source>
</evidence>
<evidence type="ECO:0000313" key="9">
    <source>
        <dbReference type="Proteomes" id="UP001530315"/>
    </source>
</evidence>
<dbReference type="GO" id="GO:0051301">
    <property type="term" value="P:cell division"/>
    <property type="evidence" value="ECO:0007669"/>
    <property type="project" value="UniProtKB-KW"/>
</dbReference>
<dbReference type="PROSITE" id="PS51284">
    <property type="entry name" value="DOC"/>
    <property type="match status" value="1"/>
</dbReference>
<dbReference type="PANTHER" id="PTHR12936">
    <property type="entry name" value="ANAPHASE-PROMOTING COMPLEX 10"/>
    <property type="match status" value="1"/>
</dbReference>
<dbReference type="SUPFAM" id="SSF49785">
    <property type="entry name" value="Galactose-binding domain-like"/>
    <property type="match status" value="1"/>
</dbReference>
<reference evidence="8 9" key="1">
    <citation type="submission" date="2024-10" db="EMBL/GenBank/DDBJ databases">
        <title>Updated reference genomes for cyclostephanoid diatoms.</title>
        <authorList>
            <person name="Roberts W.R."/>
            <person name="Alverson A.J."/>
        </authorList>
    </citation>
    <scope>NUCLEOTIDE SEQUENCE [LARGE SCALE GENOMIC DNA]</scope>
    <source>
        <strain evidence="8 9">AJA276-08</strain>
    </source>
</reference>
<proteinExistence type="inferred from homology"/>
<dbReference type="InterPro" id="IPR016901">
    <property type="entry name" value="APC10/Doc1"/>
</dbReference>
<feature type="region of interest" description="Disordered" evidence="6">
    <location>
        <begin position="1"/>
        <end position="119"/>
    </location>
</feature>
<evidence type="ECO:0000259" key="7">
    <source>
        <dbReference type="PROSITE" id="PS51284"/>
    </source>
</evidence>
<keyword evidence="4" id="KW-0833">Ubl conjugation pathway</keyword>
<gene>
    <name evidence="8" type="ORF">ACHAW5_001564</name>
</gene>
<evidence type="ECO:0000256" key="5">
    <source>
        <dbReference type="ARBA" id="ARBA00023306"/>
    </source>
</evidence>
<keyword evidence="3" id="KW-0498">Mitosis</keyword>
<dbReference type="PANTHER" id="PTHR12936:SF0">
    <property type="entry name" value="ANAPHASE-PROMOTING COMPLEX SUBUNIT 10"/>
    <property type="match status" value="1"/>
</dbReference>
<dbReference type="AlphaFoldDB" id="A0ABD3NP01"/>
<dbReference type="Gene3D" id="2.60.120.260">
    <property type="entry name" value="Galactose-binding domain-like"/>
    <property type="match status" value="1"/>
</dbReference>
<dbReference type="Proteomes" id="UP001530315">
    <property type="component" value="Unassembled WGS sequence"/>
</dbReference>
<evidence type="ECO:0000256" key="4">
    <source>
        <dbReference type="ARBA" id="ARBA00022786"/>
    </source>
</evidence>
<sequence length="379" mass="42662">MALEPPAPVAPADEDLPTSDPVPFSDEEYESDQQLDGEDGDDDEEEEVSQETEDIDEEEEEDDDDGDDQTEEAEEGDDTSRGEQRRRRRRSRPSSSSRDGDPHRASGAPHRPPRDYRHLRLKSTPTLPLLADPEVASTVREIGRAASWTLSTAKPGNGVDQLRDSSLDTYWQSDGLQPHHINIQFHRRQTVCAVALYMDFNLDESYTPKRMKVRVGTTFHNLEEVRTVDVREPCGWVTIPLWRKWGEDVLDNILDPELGEEYGAEDNVGDGRRARVPPWRRKPMRTHLVQICILSMHQNGRDTHVRQVKIFGPRDYGNGSGGGQNHGSHRGYSGSALLGHAIDGRGVTNDSRRREMMTSGKLSVPAFQTVGMSQFSTIR</sequence>
<feature type="domain" description="DOC" evidence="7">
    <location>
        <begin position="118"/>
        <end position="337"/>
    </location>
</feature>